<organism evidence="2 3">
    <name type="scientific">Sphingobacterium tabacisoli</name>
    <dbReference type="NCBI Taxonomy" id="2044855"/>
    <lineage>
        <taxon>Bacteria</taxon>
        <taxon>Pseudomonadati</taxon>
        <taxon>Bacteroidota</taxon>
        <taxon>Sphingobacteriia</taxon>
        <taxon>Sphingobacteriales</taxon>
        <taxon>Sphingobacteriaceae</taxon>
        <taxon>Sphingobacterium</taxon>
    </lineage>
</organism>
<dbReference type="InterPro" id="IPR036866">
    <property type="entry name" value="RibonucZ/Hydroxyglut_hydro"/>
</dbReference>
<dbReference type="InterPro" id="IPR001279">
    <property type="entry name" value="Metallo-B-lactamas"/>
</dbReference>
<evidence type="ECO:0000313" key="3">
    <source>
        <dbReference type="Proteomes" id="UP001597440"/>
    </source>
</evidence>
<dbReference type="PANTHER" id="PTHR15032">
    <property type="entry name" value="N-ACYL-PHOSPHATIDYLETHANOLAMINE-HYDROLYZING PHOSPHOLIPASE D"/>
    <property type="match status" value="1"/>
</dbReference>
<reference evidence="3" key="1">
    <citation type="journal article" date="2019" name="Int. J. Syst. Evol. Microbiol.">
        <title>The Global Catalogue of Microorganisms (GCM) 10K type strain sequencing project: providing services to taxonomists for standard genome sequencing and annotation.</title>
        <authorList>
            <consortium name="The Broad Institute Genomics Platform"/>
            <consortium name="The Broad Institute Genome Sequencing Center for Infectious Disease"/>
            <person name="Wu L."/>
            <person name="Ma J."/>
        </authorList>
    </citation>
    <scope>NUCLEOTIDE SEQUENCE [LARGE SCALE GENOMIC DNA]</scope>
    <source>
        <strain evidence="3">KCTC 52298</strain>
    </source>
</reference>
<dbReference type="Proteomes" id="UP001597440">
    <property type="component" value="Unassembled WGS sequence"/>
</dbReference>
<sequence length="370" mass="42614">MIKFLKRSMQVILALIVLFVLATLLYMQHDRFGKNASGSRLALMQSKPNYKEGAFDNLEHTPALAEGTSYSKMLREFFFAKKVRNIPKDLIPVEKNDLHHLPIDSNLYVWFGHSSYYIQLDGKKILVDPVFSKYATPVRVSVRAFESEYNYQVDDLPEIDILFITHDHWDHLDYNTFMKLKDKVKHIVTGLGVGAHLEKWGYPAGQITELYWGEHAEIDGFQIHSTTARHFSGRTFKRNTTLWSSFVLKGSKRIFIGGDSGYGKHFKEIGNTHGPFDFAILENGQYNAMWKYIHMMPEEVITATQDLQAHYLIPVHSAKFPLANHAWDEPLKRVTEAATAQHIAIVTPKIGQIVSLEQYKSYPHWWEGLE</sequence>
<dbReference type="Gene3D" id="3.60.15.10">
    <property type="entry name" value="Ribonuclease Z/Hydroxyacylglutathione hydrolase-like"/>
    <property type="match status" value="1"/>
</dbReference>
<dbReference type="Pfam" id="PF12706">
    <property type="entry name" value="Lactamase_B_2"/>
    <property type="match status" value="1"/>
</dbReference>
<dbReference type="InterPro" id="IPR024884">
    <property type="entry name" value="NAPE-PLD"/>
</dbReference>
<dbReference type="EMBL" id="JBHULD010000025">
    <property type="protein sequence ID" value="MFD2557216.1"/>
    <property type="molecule type" value="Genomic_DNA"/>
</dbReference>
<gene>
    <name evidence="2" type="ORF">ACFSQW_22685</name>
</gene>
<comment type="caution">
    <text evidence="2">The sequence shown here is derived from an EMBL/GenBank/DDBJ whole genome shotgun (WGS) entry which is preliminary data.</text>
</comment>
<dbReference type="SUPFAM" id="SSF56281">
    <property type="entry name" value="Metallo-hydrolase/oxidoreductase"/>
    <property type="match status" value="1"/>
</dbReference>
<feature type="domain" description="Metallo-beta-lactamase" evidence="1">
    <location>
        <begin position="124"/>
        <end position="316"/>
    </location>
</feature>
<dbReference type="PANTHER" id="PTHR15032:SF4">
    <property type="entry name" value="N-ACYL-PHOSPHATIDYLETHANOLAMINE-HYDROLYZING PHOSPHOLIPASE D"/>
    <property type="match status" value="1"/>
</dbReference>
<dbReference type="RefSeq" id="WP_246512568.1">
    <property type="nucleotide sequence ID" value="NZ_JAEQMU010000002.1"/>
</dbReference>
<proteinExistence type="predicted"/>
<protein>
    <submittedName>
        <fullName evidence="2">MBL fold metallo-hydrolase</fullName>
    </submittedName>
</protein>
<dbReference type="PIRSF" id="PIRSF038896">
    <property type="entry name" value="NAPE-PLD"/>
    <property type="match status" value="1"/>
</dbReference>
<evidence type="ECO:0000259" key="1">
    <source>
        <dbReference type="Pfam" id="PF12706"/>
    </source>
</evidence>
<accession>A0ABW5L7R1</accession>
<name>A0ABW5L7R1_9SPHI</name>
<keyword evidence="3" id="KW-1185">Reference proteome</keyword>
<evidence type="ECO:0000313" key="2">
    <source>
        <dbReference type="EMBL" id="MFD2557216.1"/>
    </source>
</evidence>